<organism evidence="8 9">
    <name type="scientific">Anaerococcus kampingae</name>
    <dbReference type="NCBI Taxonomy" id="3115614"/>
    <lineage>
        <taxon>Bacteria</taxon>
        <taxon>Bacillati</taxon>
        <taxon>Bacillota</taxon>
        <taxon>Tissierellia</taxon>
        <taxon>Tissierellales</taxon>
        <taxon>Peptoniphilaceae</taxon>
        <taxon>Anaerococcus</taxon>
    </lineage>
</organism>
<comment type="catalytic activity">
    <reaction evidence="1 5">
        <text>Hydrolysis of terminal, non-reducing alpha-D-galactose residues in alpha-D-galactosides, including galactose oligosaccharides, galactomannans and galactolipids.</text>
        <dbReference type="EC" id="3.2.1.22"/>
    </reaction>
</comment>
<dbReference type="Pfam" id="PF16874">
    <property type="entry name" value="Glyco_hydro_36C"/>
    <property type="match status" value="1"/>
</dbReference>
<dbReference type="InterPro" id="IPR050985">
    <property type="entry name" value="Alpha-glycosidase_related"/>
</dbReference>
<dbReference type="PANTHER" id="PTHR43053:SF3">
    <property type="entry name" value="ALPHA-GALACTOSIDASE C-RELATED"/>
    <property type="match status" value="1"/>
</dbReference>
<name>A0ABW9MDW7_9FIRM</name>
<gene>
    <name evidence="8" type="ORF">ACCQ42_06355</name>
</gene>
<keyword evidence="4 5" id="KW-0326">Glycosidase</keyword>
<dbReference type="Pfam" id="PF02065">
    <property type="entry name" value="Melibiase"/>
    <property type="match status" value="1"/>
</dbReference>
<protein>
    <recommendedName>
        <fullName evidence="2 5">Alpha-galactosidase</fullName>
        <ecNumber evidence="2 5">3.2.1.22</ecNumber>
    </recommendedName>
</protein>
<dbReference type="SUPFAM" id="SSF51445">
    <property type="entry name" value="(Trans)glycosidases"/>
    <property type="match status" value="1"/>
</dbReference>
<dbReference type="EMBL" id="JBGMEF010000020">
    <property type="protein sequence ID" value="MFO3667389.1"/>
    <property type="molecule type" value="Genomic_DNA"/>
</dbReference>
<dbReference type="PRINTS" id="PR00743">
    <property type="entry name" value="GLHYDRLASE36"/>
</dbReference>
<dbReference type="InterPro" id="IPR031705">
    <property type="entry name" value="Glyco_hydro_36_C"/>
</dbReference>
<dbReference type="CDD" id="cd14791">
    <property type="entry name" value="GH36"/>
    <property type="match status" value="1"/>
</dbReference>
<evidence type="ECO:0000313" key="8">
    <source>
        <dbReference type="EMBL" id="MFO3667389.1"/>
    </source>
</evidence>
<dbReference type="GO" id="GO:0004557">
    <property type="term" value="F:alpha-galactosidase activity"/>
    <property type="evidence" value="ECO:0007669"/>
    <property type="project" value="UniProtKB-EC"/>
</dbReference>
<dbReference type="InterPro" id="IPR013780">
    <property type="entry name" value="Glyco_hydro_b"/>
</dbReference>
<evidence type="ECO:0000256" key="2">
    <source>
        <dbReference type="ARBA" id="ARBA00012755"/>
    </source>
</evidence>
<evidence type="ECO:0000313" key="9">
    <source>
        <dbReference type="Proteomes" id="UP001637994"/>
    </source>
</evidence>
<dbReference type="PIRSF" id="PIRSF005536">
    <property type="entry name" value="Agal"/>
    <property type="match status" value="1"/>
</dbReference>
<evidence type="ECO:0000259" key="7">
    <source>
        <dbReference type="Pfam" id="PF16875"/>
    </source>
</evidence>
<evidence type="ECO:0000256" key="5">
    <source>
        <dbReference type="PIRNR" id="PIRNR005536"/>
    </source>
</evidence>
<comment type="caution">
    <text evidence="8">The sequence shown here is derived from an EMBL/GenBank/DDBJ whole genome shotgun (WGS) entry which is preliminary data.</text>
</comment>
<evidence type="ECO:0000256" key="4">
    <source>
        <dbReference type="ARBA" id="ARBA00023295"/>
    </source>
</evidence>
<dbReference type="EC" id="3.2.1.22" evidence="2 5"/>
<accession>A0ABW9MDW7</accession>
<dbReference type="Gene3D" id="3.20.20.70">
    <property type="entry name" value="Aldolase class I"/>
    <property type="match status" value="1"/>
</dbReference>
<dbReference type="InterPro" id="IPR038417">
    <property type="entry name" value="Alpga-gal_N_sf"/>
</dbReference>
<dbReference type="Gene3D" id="2.70.98.60">
    <property type="entry name" value="alpha-galactosidase from lactobacil brevis"/>
    <property type="match status" value="1"/>
</dbReference>
<keyword evidence="9" id="KW-1185">Reference proteome</keyword>
<sequence length="720" mass="82604">MSISYNEEKRIFSLHTKNTSYQMMVDEFGHLFHLYYGPLNHGDMDYSIGKVYIPFLGNPNEVNTDRSYSLDALPQEFPTLGTGDFRNYALNIENSDFSQSCRLLFYDYKISKGKYELSKLPHIWATDDEAESLEIILKDPVSDIEVSLLYGIIHDKDAITRSVIIRNRGNNPVKIKKVMTACLDFLSGDFDVINFYGKHAMERNFERVSLDHGTYSFSSRRGASSHQYNPGVILADKDAKEDFGNCYGMLFVYSGNFLCQVEKDQINQTRLLMGLNDELFDYPLDPGEEFVAPEVIMSFSSEGLSKLSNNYHKLLLNNLCKSKLVKETRPVLVNSWEAAYFDFNADTLVNLAKEAADLGIDMVVMDDGWFGNRDDDNSSLGDWFVNEEKLGCTLNELVNRVNDLGVKFGIWIEPEMINEVSTLYEKHPDWAIKINGRDPIRSRNQLVLDFSRKEIRDYIFEKICKVIDQANIEYIKWDMNRSLDDVYSGTLTYDYVLGLYEFYERLSERYPNILIEGCSGGGGRFDAGIMYYSPQIWTSDNTDAINRTKIQYGSSFFYPIAFTGSHVSAVPNHQTGRTTSLKTRGIVAMAGTFGYEMDLSKLDDSEKQIVKDQVKTYKKYEKLIRFGDYYRLSNPFEDENAAWMFVSEDRCDVLVNLVRTYIEANMPVGFVKLKGLDKEAFYIDEESKMIYSAVALMEVGLALPVAKSEYEAYQFKLKKL</sequence>
<evidence type="ECO:0000259" key="6">
    <source>
        <dbReference type="Pfam" id="PF16874"/>
    </source>
</evidence>
<reference evidence="8 9" key="1">
    <citation type="journal article" date="2025" name="Anaerobe">
        <title>Description of Anaerococcus kampingiae sp. nov., Anaerococcus groningensis sp. nov., Anaerococcus martiniensis sp. nov., and Anaerococcus cruorum sp. nov., isolated from human clinical specimens.</title>
        <authorList>
            <person name="Boiten K.E."/>
            <person name="Meijer J."/>
            <person name="van Wezel E.M."/>
            <person name="Veloo A.C.M."/>
        </authorList>
    </citation>
    <scope>NUCLEOTIDE SEQUENCE [LARGE SCALE GENOMIC DNA]</scope>
    <source>
        <strain evidence="8 9">ENR0874</strain>
    </source>
</reference>
<dbReference type="PANTHER" id="PTHR43053">
    <property type="entry name" value="GLYCOSIDASE FAMILY 31"/>
    <property type="match status" value="1"/>
</dbReference>
<dbReference type="RefSeq" id="WP_410035692.1">
    <property type="nucleotide sequence ID" value="NZ_JBGMEF010000020.1"/>
</dbReference>
<comment type="similarity">
    <text evidence="5">Belongs to the glycosyl hydrolase.</text>
</comment>
<feature type="domain" description="Glycosyl hydrolase family 36 N-terminal" evidence="7">
    <location>
        <begin position="29"/>
        <end position="284"/>
    </location>
</feature>
<feature type="domain" description="Glycosyl hydrolase family 36 C-terminal" evidence="6">
    <location>
        <begin position="641"/>
        <end position="715"/>
    </location>
</feature>
<dbReference type="InterPro" id="IPR000111">
    <property type="entry name" value="Glyco_hydro_27/36_CS"/>
</dbReference>
<dbReference type="InterPro" id="IPR013785">
    <property type="entry name" value="Aldolase_TIM"/>
</dbReference>
<dbReference type="Gene3D" id="2.60.40.1180">
    <property type="entry name" value="Golgi alpha-mannosidase II"/>
    <property type="match status" value="1"/>
</dbReference>
<dbReference type="Proteomes" id="UP001637994">
    <property type="component" value="Unassembled WGS sequence"/>
</dbReference>
<proteinExistence type="inferred from homology"/>
<dbReference type="Pfam" id="PF16875">
    <property type="entry name" value="Glyco_hydro_36N"/>
    <property type="match status" value="1"/>
</dbReference>
<dbReference type="InterPro" id="IPR031704">
    <property type="entry name" value="Glyco_hydro_36_N"/>
</dbReference>
<keyword evidence="3 5" id="KW-0378">Hydrolase</keyword>
<evidence type="ECO:0000256" key="3">
    <source>
        <dbReference type="ARBA" id="ARBA00022801"/>
    </source>
</evidence>
<dbReference type="InterPro" id="IPR017853">
    <property type="entry name" value="GH"/>
</dbReference>
<dbReference type="InterPro" id="IPR002252">
    <property type="entry name" value="Glyco_hydro_36"/>
</dbReference>
<dbReference type="PROSITE" id="PS00512">
    <property type="entry name" value="ALPHA_GALACTOSIDASE"/>
    <property type="match status" value="1"/>
</dbReference>
<evidence type="ECO:0000256" key="1">
    <source>
        <dbReference type="ARBA" id="ARBA00001255"/>
    </source>
</evidence>